<dbReference type="Pfam" id="PF06574">
    <property type="entry name" value="FAD_syn"/>
    <property type="match status" value="1"/>
</dbReference>
<sequence>MQEIHLTYPVKEDITPGQVVLALGFFDGVHMGHQHLISVAKQEARKKHLPLMVMTFDRHPSEVYAKNNDFIYIDSLKEKTDKMAKLGVDYLIILKFTKSFSKISGQDFVDNVIVKLKAATVVAGFDYTYGPKEKANMKHLPEFAKGRFNIIKVPKQTFEGKKIGSTEIRKAITNGQMELAYDLLGHHYVMSGTVGHGKRNGHKLGFPTANLIWQDKKAVPKIGVYATQTKVNGKWYNSMTSVGYNVTINQERKIYIESNIFDFNENIYDQPIAIKWFKYTRGEVKFDGLDSLKKQLEKDQTQIKDYFACNLEK</sequence>
<dbReference type="NCBIfam" id="TIGR00083">
    <property type="entry name" value="ribF"/>
    <property type="match status" value="1"/>
</dbReference>
<dbReference type="PATRIC" id="fig|1423754.3.peg.542"/>
<comment type="catalytic activity">
    <reaction evidence="12 14">
        <text>riboflavin + ATP = FMN + ADP + H(+)</text>
        <dbReference type="Rhea" id="RHEA:14357"/>
        <dbReference type="ChEBI" id="CHEBI:15378"/>
        <dbReference type="ChEBI" id="CHEBI:30616"/>
        <dbReference type="ChEBI" id="CHEBI:57986"/>
        <dbReference type="ChEBI" id="CHEBI:58210"/>
        <dbReference type="ChEBI" id="CHEBI:456216"/>
        <dbReference type="EC" id="2.7.1.26"/>
    </reaction>
</comment>
<comment type="pathway">
    <text evidence="2 14">Cofactor biosynthesis; FMN biosynthesis; FMN from riboflavin (ATP route): step 1/1.</text>
</comment>
<dbReference type="GO" id="GO:0009231">
    <property type="term" value="P:riboflavin biosynthetic process"/>
    <property type="evidence" value="ECO:0007669"/>
    <property type="project" value="InterPro"/>
</dbReference>
<proteinExistence type="inferred from homology"/>
<evidence type="ECO:0000259" key="15">
    <source>
        <dbReference type="SMART" id="SM00904"/>
    </source>
</evidence>
<keyword evidence="4 14" id="KW-0288">FMN</keyword>
<feature type="domain" description="Riboflavin kinase" evidence="15">
    <location>
        <begin position="183"/>
        <end position="308"/>
    </location>
</feature>
<dbReference type="GO" id="GO:0009398">
    <property type="term" value="P:FMN biosynthetic process"/>
    <property type="evidence" value="ECO:0007669"/>
    <property type="project" value="UniProtKB-UniRule"/>
</dbReference>
<keyword evidence="17" id="KW-1185">Reference proteome</keyword>
<dbReference type="EC" id="2.7.7.2" evidence="14"/>
<dbReference type="GO" id="GO:0006747">
    <property type="term" value="P:FAD biosynthetic process"/>
    <property type="evidence" value="ECO:0007669"/>
    <property type="project" value="UniProtKB-UniRule"/>
</dbReference>
<dbReference type="Proteomes" id="UP000051223">
    <property type="component" value="Unassembled WGS sequence"/>
</dbReference>
<evidence type="ECO:0000256" key="8">
    <source>
        <dbReference type="ARBA" id="ARBA00022777"/>
    </source>
</evidence>
<evidence type="ECO:0000256" key="14">
    <source>
        <dbReference type="PIRNR" id="PIRNR004491"/>
    </source>
</evidence>
<evidence type="ECO:0000256" key="7">
    <source>
        <dbReference type="ARBA" id="ARBA00022741"/>
    </source>
</evidence>
<dbReference type="RefSeq" id="WP_025080813.1">
    <property type="nucleotide sequence ID" value="NZ_AZGI01000093.1"/>
</dbReference>
<dbReference type="AlphaFoldDB" id="A0A0R1Y4C3"/>
<dbReference type="InterPro" id="IPR023465">
    <property type="entry name" value="Riboflavin_kinase_dom_sf"/>
</dbReference>
<keyword evidence="11" id="KW-0511">Multifunctional enzyme</keyword>
<dbReference type="GO" id="GO:0008531">
    <property type="term" value="F:riboflavin kinase activity"/>
    <property type="evidence" value="ECO:0007669"/>
    <property type="project" value="UniProtKB-UniRule"/>
</dbReference>
<keyword evidence="6 14" id="KW-0548">Nucleotidyltransferase</keyword>
<keyword evidence="8 14" id="KW-0418">Kinase</keyword>
<dbReference type="InterPro" id="IPR014729">
    <property type="entry name" value="Rossmann-like_a/b/a_fold"/>
</dbReference>
<dbReference type="PIRSF" id="PIRSF004491">
    <property type="entry name" value="FAD_Synth"/>
    <property type="match status" value="1"/>
</dbReference>
<dbReference type="OrthoDB" id="9803667at2"/>
<dbReference type="NCBIfam" id="NF004162">
    <property type="entry name" value="PRK05627.1-5"/>
    <property type="match status" value="1"/>
</dbReference>
<evidence type="ECO:0000313" key="17">
    <source>
        <dbReference type="Proteomes" id="UP000051223"/>
    </source>
</evidence>
<dbReference type="InterPro" id="IPR023468">
    <property type="entry name" value="Riboflavin_kinase"/>
</dbReference>
<evidence type="ECO:0000256" key="3">
    <source>
        <dbReference type="ARBA" id="ARBA00022630"/>
    </source>
</evidence>
<evidence type="ECO:0000313" key="16">
    <source>
        <dbReference type="EMBL" id="KRM36975.1"/>
    </source>
</evidence>
<dbReference type="PANTHER" id="PTHR22749">
    <property type="entry name" value="RIBOFLAVIN KINASE/FMN ADENYLYLTRANSFERASE"/>
    <property type="match status" value="1"/>
</dbReference>
<comment type="similarity">
    <text evidence="14">Belongs to the ribF family.</text>
</comment>
<dbReference type="UniPathway" id="UPA00276">
    <property type="reaction ID" value="UER00406"/>
</dbReference>
<dbReference type="SMART" id="SM00904">
    <property type="entry name" value="Flavokinase"/>
    <property type="match status" value="1"/>
</dbReference>
<gene>
    <name evidence="16" type="ORF">FC39_GL000523</name>
</gene>
<evidence type="ECO:0000256" key="4">
    <source>
        <dbReference type="ARBA" id="ARBA00022643"/>
    </source>
</evidence>
<dbReference type="FunFam" id="3.40.50.620:FF:000021">
    <property type="entry name" value="Riboflavin biosynthesis protein"/>
    <property type="match status" value="1"/>
</dbReference>
<protein>
    <recommendedName>
        <fullName evidence="14">Riboflavin biosynthesis protein</fullName>
    </recommendedName>
    <domain>
        <recommendedName>
            <fullName evidence="14">Riboflavin kinase</fullName>
            <ecNumber evidence="14">2.7.1.26</ecNumber>
        </recommendedName>
        <alternativeName>
            <fullName evidence="14">Flavokinase</fullName>
        </alternativeName>
    </domain>
    <domain>
        <recommendedName>
            <fullName evidence="14">FMN adenylyltransferase</fullName>
            <ecNumber evidence="14">2.7.7.2</ecNumber>
        </recommendedName>
        <alternativeName>
            <fullName evidence="14">FAD pyrophosphorylase</fullName>
        </alternativeName>
        <alternativeName>
            <fullName evidence="14">FAD synthase</fullName>
        </alternativeName>
    </domain>
</protein>
<keyword evidence="5 14" id="KW-0808">Transferase</keyword>
<dbReference type="STRING" id="1423754.FC39_GL000523"/>
<dbReference type="UniPathway" id="UPA00277">
    <property type="reaction ID" value="UER00407"/>
</dbReference>
<dbReference type="eggNOG" id="COG0196">
    <property type="taxonomic scope" value="Bacteria"/>
</dbReference>
<evidence type="ECO:0000256" key="9">
    <source>
        <dbReference type="ARBA" id="ARBA00022827"/>
    </source>
</evidence>
<keyword evidence="3 14" id="KW-0285">Flavoprotein</keyword>
<dbReference type="CDD" id="cd02064">
    <property type="entry name" value="FAD_synthetase_N"/>
    <property type="match status" value="1"/>
</dbReference>
<dbReference type="PANTHER" id="PTHR22749:SF6">
    <property type="entry name" value="RIBOFLAVIN KINASE"/>
    <property type="match status" value="1"/>
</dbReference>
<comment type="caution">
    <text evidence="16">The sequence shown here is derived from an EMBL/GenBank/DDBJ whole genome shotgun (WGS) entry which is preliminary data.</text>
</comment>
<organism evidence="16 17">
    <name type="scientific">Lactobacillus hamsteri DSM 5661 = JCM 6256</name>
    <dbReference type="NCBI Taxonomy" id="1423754"/>
    <lineage>
        <taxon>Bacteria</taxon>
        <taxon>Bacillati</taxon>
        <taxon>Bacillota</taxon>
        <taxon>Bacilli</taxon>
        <taxon>Lactobacillales</taxon>
        <taxon>Lactobacillaceae</taxon>
        <taxon>Lactobacillus</taxon>
    </lineage>
</organism>
<evidence type="ECO:0000256" key="12">
    <source>
        <dbReference type="ARBA" id="ARBA00047880"/>
    </source>
</evidence>
<dbReference type="GO" id="GO:0003919">
    <property type="term" value="F:FMN adenylyltransferase activity"/>
    <property type="evidence" value="ECO:0007669"/>
    <property type="project" value="UniProtKB-UniRule"/>
</dbReference>
<dbReference type="Gene3D" id="3.40.50.620">
    <property type="entry name" value="HUPs"/>
    <property type="match status" value="1"/>
</dbReference>
<comment type="pathway">
    <text evidence="1 14">Cofactor biosynthesis; FAD biosynthesis; FAD from FMN: step 1/1.</text>
</comment>
<name>A0A0R1Y4C3_9LACO</name>
<dbReference type="GO" id="GO:0005524">
    <property type="term" value="F:ATP binding"/>
    <property type="evidence" value="ECO:0007669"/>
    <property type="project" value="UniProtKB-UniRule"/>
</dbReference>
<evidence type="ECO:0000256" key="11">
    <source>
        <dbReference type="ARBA" id="ARBA00023268"/>
    </source>
</evidence>
<evidence type="ECO:0000256" key="10">
    <source>
        <dbReference type="ARBA" id="ARBA00022840"/>
    </source>
</evidence>
<keyword evidence="9 14" id="KW-0274">FAD</keyword>
<dbReference type="InterPro" id="IPR015864">
    <property type="entry name" value="FAD_synthase"/>
</dbReference>
<dbReference type="InterPro" id="IPR015865">
    <property type="entry name" value="Riboflavin_kinase_bac/euk"/>
</dbReference>
<evidence type="ECO:0000256" key="1">
    <source>
        <dbReference type="ARBA" id="ARBA00004726"/>
    </source>
</evidence>
<dbReference type="EC" id="2.7.1.26" evidence="14"/>
<dbReference type="InterPro" id="IPR002606">
    <property type="entry name" value="Riboflavin_kinase_bac"/>
</dbReference>
<dbReference type="Gene3D" id="2.40.30.30">
    <property type="entry name" value="Riboflavin kinase-like"/>
    <property type="match status" value="1"/>
</dbReference>
<dbReference type="EMBL" id="AZGI01000093">
    <property type="protein sequence ID" value="KRM36975.1"/>
    <property type="molecule type" value="Genomic_DNA"/>
</dbReference>
<reference evidence="16 17" key="1">
    <citation type="journal article" date="2015" name="Genome Announc.">
        <title>Expanding the biotechnology potential of lactobacilli through comparative genomics of 213 strains and associated genera.</title>
        <authorList>
            <person name="Sun Z."/>
            <person name="Harris H.M."/>
            <person name="McCann A."/>
            <person name="Guo C."/>
            <person name="Argimon S."/>
            <person name="Zhang W."/>
            <person name="Yang X."/>
            <person name="Jeffery I.B."/>
            <person name="Cooney J.C."/>
            <person name="Kagawa T.F."/>
            <person name="Liu W."/>
            <person name="Song Y."/>
            <person name="Salvetti E."/>
            <person name="Wrobel A."/>
            <person name="Rasinkangas P."/>
            <person name="Parkhill J."/>
            <person name="Rea M.C."/>
            <person name="O'Sullivan O."/>
            <person name="Ritari J."/>
            <person name="Douillard F.P."/>
            <person name="Paul Ross R."/>
            <person name="Yang R."/>
            <person name="Briner A.E."/>
            <person name="Felis G.E."/>
            <person name="de Vos W.M."/>
            <person name="Barrangou R."/>
            <person name="Klaenhammer T.R."/>
            <person name="Caufield P.W."/>
            <person name="Cui Y."/>
            <person name="Zhang H."/>
            <person name="O'Toole P.W."/>
        </authorList>
    </citation>
    <scope>NUCLEOTIDE SEQUENCE [LARGE SCALE GENOMIC DNA]</scope>
    <source>
        <strain evidence="16 17">DSM 5661</strain>
    </source>
</reference>
<evidence type="ECO:0000256" key="6">
    <source>
        <dbReference type="ARBA" id="ARBA00022695"/>
    </source>
</evidence>
<comment type="catalytic activity">
    <reaction evidence="13 14">
        <text>FMN + ATP + H(+) = FAD + diphosphate</text>
        <dbReference type="Rhea" id="RHEA:17237"/>
        <dbReference type="ChEBI" id="CHEBI:15378"/>
        <dbReference type="ChEBI" id="CHEBI:30616"/>
        <dbReference type="ChEBI" id="CHEBI:33019"/>
        <dbReference type="ChEBI" id="CHEBI:57692"/>
        <dbReference type="ChEBI" id="CHEBI:58210"/>
        <dbReference type="EC" id="2.7.7.2"/>
    </reaction>
</comment>
<evidence type="ECO:0000256" key="2">
    <source>
        <dbReference type="ARBA" id="ARBA00005201"/>
    </source>
</evidence>
<dbReference type="SUPFAM" id="SSF52374">
    <property type="entry name" value="Nucleotidylyl transferase"/>
    <property type="match status" value="1"/>
</dbReference>
<evidence type="ECO:0000256" key="13">
    <source>
        <dbReference type="ARBA" id="ARBA00049494"/>
    </source>
</evidence>
<accession>A0A0R1Y4C3</accession>
<dbReference type="Pfam" id="PF01687">
    <property type="entry name" value="Flavokinase"/>
    <property type="match status" value="1"/>
</dbReference>
<keyword evidence="7 14" id="KW-0547">Nucleotide-binding</keyword>
<evidence type="ECO:0000256" key="5">
    <source>
        <dbReference type="ARBA" id="ARBA00022679"/>
    </source>
</evidence>
<dbReference type="SUPFAM" id="SSF82114">
    <property type="entry name" value="Riboflavin kinase-like"/>
    <property type="match status" value="1"/>
</dbReference>
<keyword evidence="10 14" id="KW-0067">ATP-binding</keyword>